<accession>I7M8Y0</accession>
<dbReference type="KEGG" id="tet:TTHERM_00218360"/>
<dbReference type="Proteomes" id="UP000009168">
    <property type="component" value="Unassembled WGS sequence"/>
</dbReference>
<dbReference type="PROSITE" id="PS50195">
    <property type="entry name" value="PX"/>
    <property type="match status" value="1"/>
</dbReference>
<dbReference type="InterPro" id="IPR036871">
    <property type="entry name" value="PX_dom_sf"/>
</dbReference>
<reference evidence="3" key="1">
    <citation type="journal article" date="2006" name="PLoS Biol.">
        <title>Macronuclear genome sequence of the ciliate Tetrahymena thermophila, a model eukaryote.</title>
        <authorList>
            <person name="Eisen J.A."/>
            <person name="Coyne R.S."/>
            <person name="Wu M."/>
            <person name="Wu D."/>
            <person name="Thiagarajan M."/>
            <person name="Wortman J.R."/>
            <person name="Badger J.H."/>
            <person name="Ren Q."/>
            <person name="Amedeo P."/>
            <person name="Jones K.M."/>
            <person name="Tallon L.J."/>
            <person name="Delcher A.L."/>
            <person name="Salzberg S.L."/>
            <person name="Silva J.C."/>
            <person name="Haas B.J."/>
            <person name="Majoros W.H."/>
            <person name="Farzad M."/>
            <person name="Carlton J.M."/>
            <person name="Smith R.K. Jr."/>
            <person name="Garg J."/>
            <person name="Pearlman R.E."/>
            <person name="Karrer K.M."/>
            <person name="Sun L."/>
            <person name="Manning G."/>
            <person name="Elde N.C."/>
            <person name="Turkewitz A.P."/>
            <person name="Asai D.J."/>
            <person name="Wilkes D.E."/>
            <person name="Wang Y."/>
            <person name="Cai H."/>
            <person name="Collins K."/>
            <person name="Stewart B.A."/>
            <person name="Lee S.R."/>
            <person name="Wilamowska K."/>
            <person name="Weinberg Z."/>
            <person name="Ruzzo W.L."/>
            <person name="Wloga D."/>
            <person name="Gaertig J."/>
            <person name="Frankel J."/>
            <person name="Tsao C.-C."/>
            <person name="Gorovsky M.A."/>
            <person name="Keeling P.J."/>
            <person name="Waller R.F."/>
            <person name="Patron N.J."/>
            <person name="Cherry J.M."/>
            <person name="Stover N.A."/>
            <person name="Krieger C.J."/>
            <person name="del Toro C."/>
            <person name="Ryder H.F."/>
            <person name="Williamson S.C."/>
            <person name="Barbeau R.A."/>
            <person name="Hamilton E.P."/>
            <person name="Orias E."/>
        </authorList>
    </citation>
    <scope>NUCLEOTIDE SEQUENCE [LARGE SCALE GENOMIC DNA]</scope>
    <source>
        <strain evidence="3">SB210</strain>
    </source>
</reference>
<gene>
    <name evidence="2" type="ORF">TTHERM_00218360</name>
</gene>
<evidence type="ECO:0000259" key="1">
    <source>
        <dbReference type="PROSITE" id="PS50195"/>
    </source>
</evidence>
<dbReference type="SMART" id="SM00312">
    <property type="entry name" value="PX"/>
    <property type="match status" value="1"/>
</dbReference>
<dbReference type="eggNOG" id="ENOG502T24K">
    <property type="taxonomic scope" value="Eukaryota"/>
</dbReference>
<evidence type="ECO:0000313" key="3">
    <source>
        <dbReference type="Proteomes" id="UP000009168"/>
    </source>
</evidence>
<dbReference type="SUPFAM" id="SSF55961">
    <property type="entry name" value="Bet v1-like"/>
    <property type="match status" value="1"/>
</dbReference>
<dbReference type="OrthoDB" id="294460at2759"/>
<dbReference type="InterPro" id="IPR001683">
    <property type="entry name" value="PX_dom"/>
</dbReference>
<dbReference type="CDD" id="cd06093">
    <property type="entry name" value="PX_domain"/>
    <property type="match status" value="1"/>
</dbReference>
<evidence type="ECO:0000313" key="2">
    <source>
        <dbReference type="EMBL" id="EAS00263.3"/>
    </source>
</evidence>
<dbReference type="RefSeq" id="XP_001020508.3">
    <property type="nucleotide sequence ID" value="XM_001020508.3"/>
</dbReference>
<dbReference type="EMBL" id="GG662621">
    <property type="protein sequence ID" value="EAS00263.3"/>
    <property type="molecule type" value="Genomic_DNA"/>
</dbReference>
<dbReference type="InParanoid" id="I7M8Y0"/>
<keyword evidence="3" id="KW-1185">Reference proteome</keyword>
<organism evidence="2 3">
    <name type="scientific">Tetrahymena thermophila (strain SB210)</name>
    <dbReference type="NCBI Taxonomy" id="312017"/>
    <lineage>
        <taxon>Eukaryota</taxon>
        <taxon>Sar</taxon>
        <taxon>Alveolata</taxon>
        <taxon>Ciliophora</taxon>
        <taxon>Intramacronucleata</taxon>
        <taxon>Oligohymenophorea</taxon>
        <taxon>Hymenostomatida</taxon>
        <taxon>Tetrahymenina</taxon>
        <taxon>Tetrahymenidae</taxon>
        <taxon>Tetrahymena</taxon>
    </lineage>
</organism>
<dbReference type="SUPFAM" id="SSF64268">
    <property type="entry name" value="PX domain"/>
    <property type="match status" value="1"/>
</dbReference>
<proteinExistence type="predicted"/>
<dbReference type="Gene3D" id="3.30.1520.10">
    <property type="entry name" value="Phox-like domain"/>
    <property type="match status" value="1"/>
</dbReference>
<dbReference type="GO" id="GO:0035091">
    <property type="term" value="F:phosphatidylinositol binding"/>
    <property type="evidence" value="ECO:0007669"/>
    <property type="project" value="InterPro"/>
</dbReference>
<dbReference type="GeneID" id="7838594"/>
<dbReference type="Pfam" id="PF00787">
    <property type="entry name" value="PX"/>
    <property type="match status" value="1"/>
</dbReference>
<dbReference type="AlphaFoldDB" id="I7M8Y0"/>
<sequence length="587" mass="70522">MSRIRHSGSGFESQIYQYNANFASDKLKFYEKFYQDEQQMRVQIIAYERQEDLNGKKFIGYIIQVETDQLSYQISKRYSEFKSFKSEIEKQQIQKDVFSEFPRKIIFGNQEPEVLESRKIALNNFIQRLVEIQRESYIPQFYDFLEIYNKYQMNKISIPYQRNQLQNSQIKGMGSQIHDSSDLKEINDMLILLNKHSDEQIQNYRQIEERYGKQKPKLEIKSIKLLLHGNDQLKGLIKIVGQPSSDDNSMKNNHIQCSAGLQILAKLLDFEFNRDAETYIRVFSKETPVQMYQELRLDKHISDLPANNCRQYAFQLLSKYADKNQDKEKQIYKLMSDYFKLSKQSLEEYKKWSQQRQQLTTNQYLQRNQLEIFKQEKDNIFQTDSTDNMALQIDNFLLQDWTDIKKDDTEYKIKTQQRGSQLFKITSYFPTEKENLIDFFVDKQYIWDSRCREYRELKEQDVNDISILPVSYEQYFQSTAQIIFLYKVQRMEDKNNIKIFKQKVDLDQINKSVYQNQKLADWSVYYLFQDYNNSDKPEIRCKVTQIIKHNNDNFFLSEMTGDKNDTIQSLINLMKHIKSKYCKNNTK</sequence>
<protein>
    <submittedName>
        <fullName evidence="2">PX-SNX-like domain protein</fullName>
    </submittedName>
</protein>
<feature type="domain" description="PX" evidence="1">
    <location>
        <begin position="39"/>
        <end position="152"/>
    </location>
</feature>
<name>I7M8Y0_TETTS</name>